<protein>
    <recommendedName>
        <fullName evidence="2">YCII-related domain-containing protein</fullName>
    </recommendedName>
</protein>
<comment type="similarity">
    <text evidence="1">Belongs to the YciI family.</text>
</comment>
<dbReference type="Pfam" id="PF03795">
    <property type="entry name" value="YCII"/>
    <property type="match status" value="1"/>
</dbReference>
<dbReference type="SUPFAM" id="SSF54909">
    <property type="entry name" value="Dimeric alpha+beta barrel"/>
    <property type="match status" value="1"/>
</dbReference>
<dbReference type="EMBL" id="VTDN01000005">
    <property type="protein sequence ID" value="MEB5476850.1"/>
    <property type="molecule type" value="Genomic_DNA"/>
</dbReference>
<keyword evidence="4" id="KW-1185">Reference proteome</keyword>
<proteinExistence type="inferred from homology"/>
<evidence type="ECO:0000313" key="3">
    <source>
        <dbReference type="EMBL" id="MEB5476850.1"/>
    </source>
</evidence>
<dbReference type="RefSeq" id="WP_195772811.1">
    <property type="nucleotide sequence ID" value="NZ_VTDN01000005.1"/>
</dbReference>
<dbReference type="Proteomes" id="UP001339883">
    <property type="component" value="Unassembled WGS sequence"/>
</dbReference>
<name>A0ABU6DSM9_9GAMM</name>
<dbReference type="InterPro" id="IPR011008">
    <property type="entry name" value="Dimeric_a/b-barrel"/>
</dbReference>
<dbReference type="PANTHER" id="PTHR37828:SF1">
    <property type="entry name" value="YCII-RELATED DOMAIN-CONTAINING PROTEIN"/>
    <property type="match status" value="1"/>
</dbReference>
<evidence type="ECO:0000259" key="2">
    <source>
        <dbReference type="Pfam" id="PF03795"/>
    </source>
</evidence>
<dbReference type="PANTHER" id="PTHR37828">
    <property type="entry name" value="GSR2449 PROTEIN"/>
    <property type="match status" value="1"/>
</dbReference>
<dbReference type="InterPro" id="IPR005545">
    <property type="entry name" value="YCII"/>
</dbReference>
<feature type="domain" description="YCII-related" evidence="2">
    <location>
        <begin position="1"/>
        <end position="77"/>
    </location>
</feature>
<evidence type="ECO:0000256" key="1">
    <source>
        <dbReference type="ARBA" id="ARBA00007689"/>
    </source>
</evidence>
<comment type="caution">
    <text evidence="3">The sequence shown here is derived from an EMBL/GenBank/DDBJ whole genome shotgun (WGS) entry which is preliminary data.</text>
</comment>
<gene>
    <name evidence="3" type="ORF">I2F25_07310</name>
</gene>
<reference evidence="3 4" key="1">
    <citation type="submission" date="2019-08" db="EMBL/GenBank/DDBJ databases">
        <title>Five species of Acinetobacter isolated from floral nectar and animal pollinators.</title>
        <authorList>
            <person name="Hendry T.A."/>
        </authorList>
    </citation>
    <scope>NUCLEOTIDE SEQUENCE [LARGE SCALE GENOMIC DNA]</scope>
    <source>
        <strain evidence="3 4">MD18.27</strain>
    </source>
</reference>
<evidence type="ECO:0000313" key="4">
    <source>
        <dbReference type="Proteomes" id="UP001339883"/>
    </source>
</evidence>
<accession>A0ABU6DSM9</accession>
<organism evidence="3 4">
    <name type="scientific">Acinetobacter pollinis</name>
    <dbReference type="NCBI Taxonomy" id="2605270"/>
    <lineage>
        <taxon>Bacteria</taxon>
        <taxon>Pseudomonadati</taxon>
        <taxon>Pseudomonadota</taxon>
        <taxon>Gammaproteobacteria</taxon>
        <taxon>Moraxellales</taxon>
        <taxon>Moraxellaceae</taxon>
        <taxon>Acinetobacter</taxon>
    </lineage>
</organism>
<sequence>MFIVNLNYTKPLNEVDAYLEKHIAWLLQHFEQEEFIAAGRKVPRDGGVILVKSMSRKKLEDILQADPFQMIADYEIIQVEFSRALSGFDTLISA</sequence>